<evidence type="ECO:0000256" key="1">
    <source>
        <dbReference type="ARBA" id="ARBA00022679"/>
    </source>
</evidence>
<gene>
    <name evidence="7" type="ordered locus">Nther_0627</name>
</gene>
<evidence type="ECO:0000256" key="2">
    <source>
        <dbReference type="ARBA" id="ARBA00022741"/>
    </source>
</evidence>
<dbReference type="Pfam" id="PF04263">
    <property type="entry name" value="TPK_catalytic"/>
    <property type="match status" value="1"/>
</dbReference>
<feature type="domain" description="Thiamin pyrophosphokinase thiamin-binding" evidence="6">
    <location>
        <begin position="152"/>
        <end position="211"/>
    </location>
</feature>
<dbReference type="GO" id="GO:0004788">
    <property type="term" value="F:thiamine diphosphokinase activity"/>
    <property type="evidence" value="ECO:0007669"/>
    <property type="project" value="UniProtKB-UniRule"/>
</dbReference>
<dbReference type="EMBL" id="CP001034">
    <property type="protein sequence ID" value="ACB84222.1"/>
    <property type="molecule type" value="Genomic_DNA"/>
</dbReference>
<dbReference type="InterPro" id="IPR007373">
    <property type="entry name" value="Thiamin_PyroPKinase_B1-bd"/>
</dbReference>
<dbReference type="CDD" id="cd07995">
    <property type="entry name" value="TPK"/>
    <property type="match status" value="1"/>
</dbReference>
<evidence type="ECO:0000256" key="4">
    <source>
        <dbReference type="ARBA" id="ARBA00022840"/>
    </source>
</evidence>
<dbReference type="GO" id="GO:0030975">
    <property type="term" value="F:thiamine binding"/>
    <property type="evidence" value="ECO:0007669"/>
    <property type="project" value="InterPro"/>
</dbReference>
<dbReference type="AlphaFoldDB" id="B2A6U1"/>
<dbReference type="PANTHER" id="PTHR41299">
    <property type="entry name" value="THIAMINE PYROPHOSPHOKINASE"/>
    <property type="match status" value="1"/>
</dbReference>
<keyword evidence="2" id="KW-0547">Nucleotide-binding</keyword>
<dbReference type="GO" id="GO:0005524">
    <property type="term" value="F:ATP binding"/>
    <property type="evidence" value="ECO:0007669"/>
    <property type="project" value="UniProtKB-KW"/>
</dbReference>
<evidence type="ECO:0000256" key="5">
    <source>
        <dbReference type="NCBIfam" id="TIGR01378"/>
    </source>
</evidence>
<dbReference type="EC" id="2.7.6.2" evidence="5"/>
<dbReference type="HOGENOM" id="CLU_044237_1_1_9"/>
<dbReference type="GO" id="GO:0009229">
    <property type="term" value="P:thiamine diphosphate biosynthetic process"/>
    <property type="evidence" value="ECO:0007669"/>
    <property type="project" value="InterPro"/>
</dbReference>
<dbReference type="InterPro" id="IPR007371">
    <property type="entry name" value="TPK_catalytic"/>
</dbReference>
<organism evidence="7 8">
    <name type="scientific">Natranaerobius thermophilus (strain ATCC BAA-1301 / DSM 18059 / JW/NM-WN-LF)</name>
    <dbReference type="NCBI Taxonomy" id="457570"/>
    <lineage>
        <taxon>Bacteria</taxon>
        <taxon>Bacillati</taxon>
        <taxon>Bacillota</taxon>
        <taxon>Clostridia</taxon>
        <taxon>Natranaerobiales</taxon>
        <taxon>Natranaerobiaceae</taxon>
        <taxon>Natranaerobius</taxon>
    </lineage>
</organism>
<dbReference type="FunCoup" id="B2A6U1">
    <property type="interactions" value="69"/>
</dbReference>
<protein>
    <recommendedName>
        <fullName evidence="5">Thiamine diphosphokinase</fullName>
        <ecNumber evidence="5">2.7.6.2</ecNumber>
    </recommendedName>
</protein>
<accession>B2A6U1</accession>
<keyword evidence="1" id="KW-0808">Transferase</keyword>
<dbReference type="InterPro" id="IPR036759">
    <property type="entry name" value="TPK_catalytic_sf"/>
</dbReference>
<evidence type="ECO:0000313" key="8">
    <source>
        <dbReference type="Proteomes" id="UP000001683"/>
    </source>
</evidence>
<dbReference type="Pfam" id="PF04265">
    <property type="entry name" value="TPK_B1_binding"/>
    <property type="match status" value="1"/>
</dbReference>
<dbReference type="GO" id="GO:0006772">
    <property type="term" value="P:thiamine metabolic process"/>
    <property type="evidence" value="ECO:0007669"/>
    <property type="project" value="UniProtKB-UniRule"/>
</dbReference>
<dbReference type="NCBIfam" id="TIGR01378">
    <property type="entry name" value="thi_PPkinase"/>
    <property type="match status" value="1"/>
</dbReference>
<reference evidence="7 8" key="1">
    <citation type="submission" date="2008-04" db="EMBL/GenBank/DDBJ databases">
        <title>Complete sequence of chromosome of Natranaerobius thermophilus JW/NM-WN-LF.</title>
        <authorList>
            <consortium name="US DOE Joint Genome Institute"/>
            <person name="Copeland A."/>
            <person name="Lucas S."/>
            <person name="Lapidus A."/>
            <person name="Glavina del Rio T."/>
            <person name="Dalin E."/>
            <person name="Tice H."/>
            <person name="Bruce D."/>
            <person name="Goodwin L."/>
            <person name="Pitluck S."/>
            <person name="Chertkov O."/>
            <person name="Brettin T."/>
            <person name="Detter J.C."/>
            <person name="Han C."/>
            <person name="Kuske C.R."/>
            <person name="Schmutz J."/>
            <person name="Larimer F."/>
            <person name="Land M."/>
            <person name="Hauser L."/>
            <person name="Kyrpides N."/>
            <person name="Lykidis A."/>
            <person name="Mesbah N.M."/>
            <person name="Wiegel J."/>
        </authorList>
    </citation>
    <scope>NUCLEOTIDE SEQUENCE [LARGE SCALE GENOMIC DNA]</scope>
    <source>
        <strain evidence="8">ATCC BAA-1301 / DSM 18059 / JW/NM-WN-LF</strain>
    </source>
</reference>
<keyword evidence="3 7" id="KW-0418">Kinase</keyword>
<dbReference type="RefSeq" id="WP_012447106.1">
    <property type="nucleotide sequence ID" value="NC_010718.1"/>
</dbReference>
<evidence type="ECO:0000259" key="6">
    <source>
        <dbReference type="SMART" id="SM00983"/>
    </source>
</evidence>
<sequence length="219" mass="24404">MVSGKINRVAIFANGDYDNPQFYCEELEKSDYIIAVDGGANFLYKVDETPDLLLGDMDSITAEAYQYYSRLDIPIKHHPAEKDESDLELALVTGINLKPKEIFVYGAFGNRVDHLFANIMVMLNPIKNGIYTCLKDTCHEITITDSKLTLIGNPGDYLSLFALTQEVSGIYAHGVKYPLENDSLTMGPSRGLSNEFITEQVDIAIKTGYLLAIKVNTKF</sequence>
<dbReference type="SMART" id="SM00983">
    <property type="entry name" value="TPK_B1_binding"/>
    <property type="match status" value="1"/>
</dbReference>
<proteinExistence type="predicted"/>
<dbReference type="eggNOG" id="COG1564">
    <property type="taxonomic scope" value="Bacteria"/>
</dbReference>
<dbReference type="SUPFAM" id="SSF63862">
    <property type="entry name" value="Thiamin pyrophosphokinase, substrate-binding domain"/>
    <property type="match status" value="1"/>
</dbReference>
<dbReference type="InterPro" id="IPR006282">
    <property type="entry name" value="Thi_PPkinase"/>
</dbReference>
<dbReference type="OrthoDB" id="9804377at2"/>
<keyword evidence="8" id="KW-1185">Reference proteome</keyword>
<evidence type="ECO:0000256" key="3">
    <source>
        <dbReference type="ARBA" id="ARBA00022777"/>
    </source>
</evidence>
<dbReference type="SUPFAM" id="SSF63999">
    <property type="entry name" value="Thiamin pyrophosphokinase, catalytic domain"/>
    <property type="match status" value="1"/>
</dbReference>
<dbReference type="InterPro" id="IPR036371">
    <property type="entry name" value="TPK_B1-bd_sf"/>
</dbReference>
<dbReference type="GO" id="GO:0016301">
    <property type="term" value="F:kinase activity"/>
    <property type="evidence" value="ECO:0007669"/>
    <property type="project" value="UniProtKB-KW"/>
</dbReference>
<keyword evidence="4" id="KW-0067">ATP-binding</keyword>
<dbReference type="Proteomes" id="UP000001683">
    <property type="component" value="Chromosome"/>
</dbReference>
<name>B2A6U1_NATTJ</name>
<dbReference type="InParanoid" id="B2A6U1"/>
<dbReference type="InterPro" id="IPR053149">
    <property type="entry name" value="TPK"/>
</dbReference>
<dbReference type="STRING" id="457570.Nther_0627"/>
<reference evidence="7 8" key="2">
    <citation type="journal article" date="2011" name="J. Bacteriol.">
        <title>Complete genome sequence of the anaerobic, halophilic alkalithermophile Natranaerobius thermophilus JW/NM-WN-LF.</title>
        <authorList>
            <person name="Zhao B."/>
            <person name="Mesbah N.M."/>
            <person name="Dalin E."/>
            <person name="Goodwin L."/>
            <person name="Nolan M."/>
            <person name="Pitluck S."/>
            <person name="Chertkov O."/>
            <person name="Brettin T.S."/>
            <person name="Han J."/>
            <person name="Larimer F.W."/>
            <person name="Land M.L."/>
            <person name="Hauser L."/>
            <person name="Kyrpides N."/>
            <person name="Wiegel J."/>
        </authorList>
    </citation>
    <scope>NUCLEOTIDE SEQUENCE [LARGE SCALE GENOMIC DNA]</scope>
    <source>
        <strain evidence="8">ATCC BAA-1301 / DSM 18059 / JW/NM-WN-LF</strain>
    </source>
</reference>
<evidence type="ECO:0000313" key="7">
    <source>
        <dbReference type="EMBL" id="ACB84222.1"/>
    </source>
</evidence>
<dbReference type="KEGG" id="nth:Nther_0627"/>
<dbReference type="PANTHER" id="PTHR41299:SF1">
    <property type="entry name" value="THIAMINE PYROPHOSPHOKINASE"/>
    <property type="match status" value="1"/>
</dbReference>
<dbReference type="Gene3D" id="3.40.50.10240">
    <property type="entry name" value="Thiamin pyrophosphokinase, catalytic domain"/>
    <property type="match status" value="1"/>
</dbReference>